<dbReference type="InterPro" id="IPR002043">
    <property type="entry name" value="UDG_fam1"/>
</dbReference>
<evidence type="ECO:0000259" key="10">
    <source>
        <dbReference type="SMART" id="SM00986"/>
    </source>
</evidence>
<evidence type="ECO:0000256" key="2">
    <source>
        <dbReference type="ARBA" id="ARBA00002631"/>
    </source>
</evidence>
<comment type="catalytic activity">
    <reaction evidence="1 9">
        <text>Hydrolyzes single-stranded DNA or mismatched double-stranded DNA and polynucleotides, releasing free uracil.</text>
        <dbReference type="EC" id="3.2.2.27"/>
    </reaction>
</comment>
<dbReference type="InterPro" id="IPR005122">
    <property type="entry name" value="Uracil-DNA_glycosylase-like"/>
</dbReference>
<evidence type="ECO:0000256" key="9">
    <source>
        <dbReference type="HAMAP-Rule" id="MF_00148"/>
    </source>
</evidence>
<dbReference type="RefSeq" id="WP_072063268.1">
    <property type="nucleotide sequence ID" value="NZ_CVRY01000002.1"/>
</dbReference>
<dbReference type="NCBIfam" id="NF003588">
    <property type="entry name" value="PRK05254.1-1"/>
    <property type="match status" value="1"/>
</dbReference>
<dbReference type="FunFam" id="3.40.470.10:FF:000001">
    <property type="entry name" value="Uracil-DNA glycosylase"/>
    <property type="match status" value="1"/>
</dbReference>
<protein>
    <recommendedName>
        <fullName evidence="5 9">Uracil-DNA glycosylase</fullName>
        <shortName evidence="9">UDG</shortName>
        <ecNumber evidence="4 9">3.2.2.27</ecNumber>
    </recommendedName>
</protein>
<evidence type="ECO:0000256" key="7">
    <source>
        <dbReference type="ARBA" id="ARBA00022801"/>
    </source>
</evidence>
<comment type="function">
    <text evidence="2 9">Excises uracil residues from the DNA which can arise as a result of misincorporation of dUMP residues by DNA polymerase or due to deamination of cytosine.</text>
</comment>
<dbReference type="GO" id="GO:0097510">
    <property type="term" value="P:base-excision repair, AP site formation via deaminated base removal"/>
    <property type="evidence" value="ECO:0007669"/>
    <property type="project" value="TreeGrafter"/>
</dbReference>
<keyword evidence="9" id="KW-0963">Cytoplasm</keyword>
<feature type="active site" description="Proton acceptor" evidence="9">
    <location>
        <position position="64"/>
    </location>
</feature>
<evidence type="ECO:0000256" key="6">
    <source>
        <dbReference type="ARBA" id="ARBA00022763"/>
    </source>
</evidence>
<comment type="similarity">
    <text evidence="3 9">Belongs to the uracil-DNA glycosylase (UDG) superfamily. UNG family.</text>
</comment>
<sequence length="226" mass="25653">MTAPLTWHNVIGAEKEKPYFHQIMSQVAQQRAAGKIIYPPQEDIFNAFRFTPFDNVNVVILGQDPYHGPNQAHGLSFSVRPGVPAPPSLVNMYKELEKEYPDFKRPNHGYLESWAKQGVLLLNTVLTVEKGQAHSHANYGWEIFTDAVIEQINQRREGVIFLLWGAHAQKKGRFIDTNKHVILKAPHPSPLSAHRGFLGCGHFKQANDILQQQGRTPINWHLDPIE</sequence>
<dbReference type="NCBIfam" id="NF003591">
    <property type="entry name" value="PRK05254.1-4"/>
    <property type="match status" value="1"/>
</dbReference>
<dbReference type="NCBIfam" id="TIGR00628">
    <property type="entry name" value="ung"/>
    <property type="match status" value="1"/>
</dbReference>
<evidence type="ECO:0000256" key="3">
    <source>
        <dbReference type="ARBA" id="ARBA00008184"/>
    </source>
</evidence>
<proteinExistence type="inferred from homology"/>
<dbReference type="NCBIfam" id="NF003592">
    <property type="entry name" value="PRK05254.1-5"/>
    <property type="match status" value="1"/>
</dbReference>
<dbReference type="GO" id="GO:0004844">
    <property type="term" value="F:uracil DNA N-glycosylase activity"/>
    <property type="evidence" value="ECO:0007669"/>
    <property type="project" value="UniProtKB-UniRule"/>
</dbReference>
<dbReference type="EMBL" id="CVRY01000002">
    <property type="protein sequence ID" value="CRL60754.1"/>
    <property type="molecule type" value="Genomic_DNA"/>
</dbReference>
<dbReference type="GO" id="GO:0005737">
    <property type="term" value="C:cytoplasm"/>
    <property type="evidence" value="ECO:0007669"/>
    <property type="project" value="UniProtKB-SubCell"/>
</dbReference>
<evidence type="ECO:0000313" key="12">
    <source>
        <dbReference type="Proteomes" id="UP000183920"/>
    </source>
</evidence>
<dbReference type="InterPro" id="IPR036895">
    <property type="entry name" value="Uracil-DNA_glycosylase-like_sf"/>
</dbReference>
<dbReference type="PANTHER" id="PTHR11264:SF0">
    <property type="entry name" value="URACIL-DNA GLYCOSYLASE"/>
    <property type="match status" value="1"/>
</dbReference>
<dbReference type="CDD" id="cd10027">
    <property type="entry name" value="UDG-F1-like"/>
    <property type="match status" value="1"/>
</dbReference>
<reference evidence="12" key="1">
    <citation type="submission" date="2015-06" db="EMBL/GenBank/DDBJ databases">
        <authorList>
            <person name="Urmite Genomes"/>
        </authorList>
    </citation>
    <scope>NUCLEOTIDE SEQUENCE [LARGE SCALE GENOMIC DNA]</scope>
    <source>
        <strain evidence="12">CSUR P1867</strain>
    </source>
</reference>
<dbReference type="Proteomes" id="UP000183920">
    <property type="component" value="Unassembled WGS sequence"/>
</dbReference>
<dbReference type="PANTHER" id="PTHR11264">
    <property type="entry name" value="URACIL-DNA GLYCOSYLASE"/>
    <property type="match status" value="1"/>
</dbReference>
<comment type="subcellular location">
    <subcellularLocation>
        <location evidence="9">Cytoplasm</location>
    </subcellularLocation>
</comment>
<evidence type="ECO:0000256" key="4">
    <source>
        <dbReference type="ARBA" id="ARBA00012030"/>
    </source>
</evidence>
<keyword evidence="6 9" id="KW-0227">DNA damage</keyword>
<evidence type="ECO:0000313" key="11">
    <source>
        <dbReference type="EMBL" id="CRL60754.1"/>
    </source>
</evidence>
<dbReference type="SMART" id="SM00986">
    <property type="entry name" value="UDG"/>
    <property type="match status" value="1"/>
</dbReference>
<dbReference type="AlphaFoldDB" id="A0A0G4Q559"/>
<dbReference type="NCBIfam" id="NF003589">
    <property type="entry name" value="PRK05254.1-2"/>
    <property type="match status" value="1"/>
</dbReference>
<gene>
    <name evidence="9 11" type="primary">ung</name>
    <name evidence="11" type="ORF">BN1804_01116</name>
</gene>
<keyword evidence="7 9" id="KW-0378">Hydrolase</keyword>
<evidence type="ECO:0000256" key="5">
    <source>
        <dbReference type="ARBA" id="ARBA00018429"/>
    </source>
</evidence>
<dbReference type="SUPFAM" id="SSF52141">
    <property type="entry name" value="Uracil-DNA glycosylase-like"/>
    <property type="match status" value="1"/>
</dbReference>
<keyword evidence="8 9" id="KW-0234">DNA repair</keyword>
<dbReference type="HAMAP" id="MF_00148">
    <property type="entry name" value="UDG"/>
    <property type="match status" value="1"/>
</dbReference>
<dbReference type="Pfam" id="PF03167">
    <property type="entry name" value="UDG"/>
    <property type="match status" value="1"/>
</dbReference>
<evidence type="ECO:0000256" key="1">
    <source>
        <dbReference type="ARBA" id="ARBA00001400"/>
    </source>
</evidence>
<dbReference type="SMART" id="SM00987">
    <property type="entry name" value="UreE_C"/>
    <property type="match status" value="1"/>
</dbReference>
<accession>A0A0G4Q559</accession>
<organism evidence="11 12">
    <name type="scientific">Proteus penneri</name>
    <dbReference type="NCBI Taxonomy" id="102862"/>
    <lineage>
        <taxon>Bacteria</taxon>
        <taxon>Pseudomonadati</taxon>
        <taxon>Pseudomonadota</taxon>
        <taxon>Gammaproteobacteria</taxon>
        <taxon>Enterobacterales</taxon>
        <taxon>Morganellaceae</taxon>
        <taxon>Proteus</taxon>
    </lineage>
</organism>
<dbReference type="Gene3D" id="3.40.470.10">
    <property type="entry name" value="Uracil-DNA glycosylase-like domain"/>
    <property type="match status" value="1"/>
</dbReference>
<evidence type="ECO:0000256" key="8">
    <source>
        <dbReference type="ARBA" id="ARBA00023204"/>
    </source>
</evidence>
<dbReference type="EC" id="3.2.2.27" evidence="4 9"/>
<feature type="domain" description="Uracil-DNA glycosylase-like" evidence="10">
    <location>
        <begin position="49"/>
        <end position="210"/>
    </location>
</feature>
<name>A0A0G4Q559_9GAMM</name>